<feature type="compositionally biased region" description="Basic and acidic residues" evidence="1">
    <location>
        <begin position="104"/>
        <end position="120"/>
    </location>
</feature>
<feature type="region of interest" description="Disordered" evidence="1">
    <location>
        <begin position="39"/>
        <end position="127"/>
    </location>
</feature>
<dbReference type="Gene3D" id="3.90.70.10">
    <property type="entry name" value="Cysteine proteinases"/>
    <property type="match status" value="1"/>
</dbReference>
<dbReference type="RefSeq" id="WP_369918707.1">
    <property type="nucleotide sequence ID" value="NZ_JBCLSQ010000024.1"/>
</dbReference>
<dbReference type="InterPro" id="IPR005074">
    <property type="entry name" value="Peptidase_C39"/>
</dbReference>
<feature type="compositionally biased region" description="Basic and acidic residues" evidence="1">
    <location>
        <begin position="76"/>
        <end position="93"/>
    </location>
</feature>
<accession>A0ABV4DEI8</accession>
<organism evidence="5 6">
    <name type="scientific">Lactococcus muris</name>
    <dbReference type="NCBI Taxonomy" id="2941330"/>
    <lineage>
        <taxon>Bacteria</taxon>
        <taxon>Bacillati</taxon>
        <taxon>Bacillota</taxon>
        <taxon>Bacilli</taxon>
        <taxon>Lactobacillales</taxon>
        <taxon>Streptococcaceae</taxon>
        <taxon>Lactococcus</taxon>
    </lineage>
</organism>
<reference evidence="5 6" key="1">
    <citation type="submission" date="2024-03" db="EMBL/GenBank/DDBJ databases">
        <title>Mouse gut bacterial collection (mGBC) of GemPharmatech.</title>
        <authorList>
            <person name="He Y."/>
            <person name="Dong L."/>
            <person name="Wu D."/>
            <person name="Gao X."/>
            <person name="Lin Z."/>
        </authorList>
    </citation>
    <scope>NUCLEOTIDE SEQUENCE [LARGE SCALE GENOMIC DNA]</scope>
    <source>
        <strain evidence="5 6">20-218</strain>
    </source>
</reference>
<evidence type="ECO:0000259" key="4">
    <source>
        <dbReference type="PROSITE" id="PS51272"/>
    </source>
</evidence>
<dbReference type="InterPro" id="IPR051465">
    <property type="entry name" value="Cell_Envelope_Struct_Comp"/>
</dbReference>
<feature type="domain" description="Peptidase C39" evidence="3">
    <location>
        <begin position="357"/>
        <end position="488"/>
    </location>
</feature>
<comment type="caution">
    <text evidence="5">The sequence shown here is derived from an EMBL/GenBank/DDBJ whole genome shotgun (WGS) entry which is preliminary data.</text>
</comment>
<dbReference type="InterPro" id="IPR001119">
    <property type="entry name" value="SLH_dom"/>
</dbReference>
<feature type="domain" description="SLH" evidence="4">
    <location>
        <begin position="147"/>
        <end position="210"/>
    </location>
</feature>
<protein>
    <submittedName>
        <fullName evidence="5">S-layer homology domain-containing protein</fullName>
    </submittedName>
</protein>
<feature type="domain" description="SLH" evidence="4">
    <location>
        <begin position="268"/>
        <end position="331"/>
    </location>
</feature>
<keyword evidence="2" id="KW-0732">Signal</keyword>
<sequence length="501" mass="55183">MKKYQKILMLSILIMSSAQGGVIEASEVFLDTKEDQVQITSSSEKNVIEDSGFNTNDLEIADDKGLPPESSNENSGSKDESSSKVDSEAEKSSSSENENVIEGKTTEKPKKADGMEEASKKGTFQKSLSGKNLPKVLVRLKQLPVKNSGSPFRDTSRSIFKNHINWIYSRGITTGYTPTTYNPEAKVTRGEMAVFLYRLAGAPAYNPPFNVYTDVSQYKNQILWLTAANISNGTAPYYNPKGKVTRGQMAAFLHRMAKVSGKAPVSGKYNPRFWDVKDSMFKNDIGWLSSKGITTGYTPTSFNPDADITRGEMAAFLYRFYNVTVNNQKLPPAPQPYANQPVYYSQLDSRWKNIRLNASNVGVSGCVPTSLAMILRGSYGMNVDPGIVAKKADTISRESFGLSGRDLINTAKSYGRSVEVIHNKERAASLLKAGYPLVFYINVGIGHAVVVSDYNNGLVNVNDPYGRLFYPTGKTSLNELWGRPSQDAMDWNAGRPVFAVK</sequence>
<evidence type="ECO:0000256" key="2">
    <source>
        <dbReference type="SAM" id="SignalP"/>
    </source>
</evidence>
<gene>
    <name evidence="5" type="ORF">AALM99_09195</name>
</gene>
<dbReference type="InterPro" id="IPR039564">
    <property type="entry name" value="Peptidase_C39-like"/>
</dbReference>
<keyword evidence="6" id="KW-1185">Reference proteome</keyword>
<dbReference type="PANTHER" id="PTHR43308">
    <property type="entry name" value="OUTER MEMBRANE PROTEIN ALPHA-RELATED"/>
    <property type="match status" value="1"/>
</dbReference>
<dbReference type="PROSITE" id="PS50990">
    <property type="entry name" value="PEPTIDASE_C39"/>
    <property type="match status" value="1"/>
</dbReference>
<feature type="signal peptide" evidence="2">
    <location>
        <begin position="1"/>
        <end position="20"/>
    </location>
</feature>
<feature type="chain" id="PRO_5047419284" evidence="2">
    <location>
        <begin position="21"/>
        <end position="501"/>
    </location>
</feature>
<evidence type="ECO:0000313" key="6">
    <source>
        <dbReference type="Proteomes" id="UP001565242"/>
    </source>
</evidence>
<evidence type="ECO:0000313" key="5">
    <source>
        <dbReference type="EMBL" id="MEY8538615.1"/>
    </source>
</evidence>
<dbReference type="PROSITE" id="PS51272">
    <property type="entry name" value="SLH"/>
    <property type="match status" value="2"/>
</dbReference>
<dbReference type="Proteomes" id="UP001565242">
    <property type="component" value="Unassembled WGS sequence"/>
</dbReference>
<evidence type="ECO:0000256" key="1">
    <source>
        <dbReference type="SAM" id="MobiDB-lite"/>
    </source>
</evidence>
<dbReference type="Pfam" id="PF13529">
    <property type="entry name" value="Peptidase_C39_2"/>
    <property type="match status" value="1"/>
</dbReference>
<proteinExistence type="predicted"/>
<evidence type="ECO:0000259" key="3">
    <source>
        <dbReference type="PROSITE" id="PS50990"/>
    </source>
</evidence>
<dbReference type="EMBL" id="JBCLSQ010000024">
    <property type="protein sequence ID" value="MEY8538615.1"/>
    <property type="molecule type" value="Genomic_DNA"/>
</dbReference>
<name>A0ABV4DEI8_9LACT</name>
<dbReference type="PANTHER" id="PTHR43308:SF5">
    <property type="entry name" value="S-LAYER PROTEIN _ PEPTIDOGLYCAN ENDO-BETA-N-ACETYLGLUCOSAMINIDASE"/>
    <property type="match status" value="1"/>
</dbReference>
<dbReference type="Pfam" id="PF00395">
    <property type="entry name" value="SLH"/>
    <property type="match status" value="3"/>
</dbReference>